<evidence type="ECO:0000313" key="1">
    <source>
        <dbReference type="EMBL" id="AYV82708.1"/>
    </source>
</evidence>
<organism evidence="1">
    <name type="scientific">Hyperionvirus sp</name>
    <dbReference type="NCBI Taxonomy" id="2487770"/>
    <lineage>
        <taxon>Viruses</taxon>
        <taxon>Varidnaviria</taxon>
        <taxon>Bamfordvirae</taxon>
        <taxon>Nucleocytoviricota</taxon>
        <taxon>Megaviricetes</taxon>
        <taxon>Imitervirales</taxon>
        <taxon>Mimiviridae</taxon>
        <taxon>Klosneuvirinae</taxon>
    </lineage>
</organism>
<sequence>MVLIFVMCDKIVIVPINRRISILRAINSPCCFIRESSVKRYVVVLIVMKIMVDNNV</sequence>
<protein>
    <submittedName>
        <fullName evidence="1">Uncharacterized protein</fullName>
    </submittedName>
</protein>
<gene>
    <name evidence="1" type="ORF">Hyperionvirus2_76</name>
</gene>
<accession>A0A3G5A6A8</accession>
<reference evidence="1" key="1">
    <citation type="submission" date="2018-10" db="EMBL/GenBank/DDBJ databases">
        <title>Hidden diversity of soil giant viruses.</title>
        <authorList>
            <person name="Schulz F."/>
            <person name="Alteio L."/>
            <person name="Goudeau D."/>
            <person name="Ryan E.M."/>
            <person name="Malmstrom R.R."/>
            <person name="Blanchard J."/>
            <person name="Woyke T."/>
        </authorList>
    </citation>
    <scope>NUCLEOTIDE SEQUENCE</scope>
    <source>
        <strain evidence="1">HYV1</strain>
    </source>
</reference>
<proteinExistence type="predicted"/>
<dbReference type="EMBL" id="MK072384">
    <property type="protein sequence ID" value="AYV82708.1"/>
    <property type="molecule type" value="Genomic_DNA"/>
</dbReference>
<name>A0A3G5A6A8_9VIRU</name>